<name>A0A6L9UB39_9HYPH</name>
<feature type="binding site" evidence="9">
    <location>
        <begin position="17"/>
        <end position="19"/>
    </location>
    <ligand>
        <name>substrate</name>
    </ligand>
</feature>
<comment type="subunit">
    <text evidence="9">Homodimer.</text>
</comment>
<dbReference type="EMBL" id="WUEY01000012">
    <property type="protein sequence ID" value="NEI72579.1"/>
    <property type="molecule type" value="Genomic_DNA"/>
</dbReference>
<comment type="caution">
    <text evidence="9">Lacks conserved residue(s) required for the propagation of feature annotation.</text>
</comment>
<keyword evidence="8 9" id="KW-0119">Carbohydrate metabolism</keyword>
<keyword evidence="3 9" id="KW-0547">Nucleotide-binding</keyword>
<dbReference type="CDD" id="cd01174">
    <property type="entry name" value="ribokinase"/>
    <property type="match status" value="1"/>
</dbReference>
<comment type="pathway">
    <text evidence="9">Carbohydrate metabolism; D-ribose degradation; D-ribose 5-phosphate from beta-D-ribopyranose: step 2/2.</text>
</comment>
<comment type="catalytic activity">
    <reaction evidence="9">
        <text>D-ribose + ATP = D-ribose 5-phosphate + ADP + H(+)</text>
        <dbReference type="Rhea" id="RHEA:13697"/>
        <dbReference type="ChEBI" id="CHEBI:15378"/>
        <dbReference type="ChEBI" id="CHEBI:30616"/>
        <dbReference type="ChEBI" id="CHEBI:47013"/>
        <dbReference type="ChEBI" id="CHEBI:78346"/>
        <dbReference type="ChEBI" id="CHEBI:456216"/>
        <dbReference type="EC" id="2.7.1.15"/>
    </reaction>
</comment>
<dbReference type="HAMAP" id="MF_01987">
    <property type="entry name" value="Ribokinase"/>
    <property type="match status" value="1"/>
</dbReference>
<dbReference type="GO" id="GO:0005524">
    <property type="term" value="F:ATP binding"/>
    <property type="evidence" value="ECO:0007669"/>
    <property type="project" value="UniProtKB-UniRule"/>
</dbReference>
<comment type="caution">
    <text evidence="11">The sequence shown here is derived from an EMBL/GenBank/DDBJ whole genome shotgun (WGS) entry which is preliminary data.</text>
</comment>
<evidence type="ECO:0000256" key="7">
    <source>
        <dbReference type="ARBA" id="ARBA00022958"/>
    </source>
</evidence>
<feature type="binding site" evidence="9">
    <location>
        <begin position="45"/>
        <end position="49"/>
    </location>
    <ligand>
        <name>substrate</name>
    </ligand>
</feature>
<dbReference type="Gene3D" id="3.40.1190.20">
    <property type="match status" value="1"/>
</dbReference>
<reference evidence="11 12" key="1">
    <citation type="submission" date="2019-12" db="EMBL/GenBank/DDBJ databases">
        <title>Rhizobium genotypes associated with high levels of biological nitrogen fixation by grain legumes in a temperate-maritime cropping system.</title>
        <authorList>
            <person name="Maluk M."/>
            <person name="Francesc Ferrando Molina F."/>
            <person name="Lopez Del Egido L."/>
            <person name="Lafos M."/>
            <person name="Langarica-Fuentes A."/>
            <person name="Gebre Yohannes G."/>
            <person name="Young M.W."/>
            <person name="Martin P."/>
            <person name="Gantlett R."/>
            <person name="Kenicer G."/>
            <person name="Hawes C."/>
            <person name="Begg G.S."/>
            <person name="Quilliam R.S."/>
            <person name="Squire G.R."/>
            <person name="Poole P.S."/>
            <person name="Young P.W."/>
            <person name="Iannetta P.M."/>
            <person name="James E.K."/>
        </authorList>
    </citation>
    <scope>NUCLEOTIDE SEQUENCE [LARGE SCALE GENOMIC DNA]</scope>
    <source>
        <strain evidence="11 12">JHI1118</strain>
    </source>
</reference>
<accession>A0A6L9UB39</accession>
<comment type="activity regulation">
    <text evidence="9">Activated by a monovalent cation that binds near, but not in, the active site. The most likely occupant of the site in vivo is potassium. Ion binding induces a conformational change that may alter substrate affinity.</text>
</comment>
<comment type="subcellular location">
    <subcellularLocation>
        <location evidence="9">Cytoplasm</location>
    </subcellularLocation>
</comment>
<evidence type="ECO:0000313" key="12">
    <source>
        <dbReference type="Proteomes" id="UP000483035"/>
    </source>
</evidence>
<organism evidence="11 12">
    <name type="scientific">Rhizobium lusitanum</name>
    <dbReference type="NCBI Taxonomy" id="293958"/>
    <lineage>
        <taxon>Bacteria</taxon>
        <taxon>Pseudomonadati</taxon>
        <taxon>Pseudomonadota</taxon>
        <taxon>Alphaproteobacteria</taxon>
        <taxon>Hyphomicrobiales</taxon>
        <taxon>Rhizobiaceae</taxon>
        <taxon>Rhizobium/Agrobacterium group</taxon>
        <taxon>Rhizobium</taxon>
    </lineage>
</organism>
<feature type="binding site" evidence="9">
    <location>
        <position position="147"/>
    </location>
    <ligand>
        <name>substrate</name>
    </ligand>
</feature>
<keyword evidence="6 9" id="KW-0460">Magnesium</keyword>
<evidence type="ECO:0000256" key="6">
    <source>
        <dbReference type="ARBA" id="ARBA00022842"/>
    </source>
</evidence>
<feature type="domain" description="Carbohydrate kinase PfkB" evidence="10">
    <location>
        <begin position="9"/>
        <end position="308"/>
    </location>
</feature>
<gene>
    <name evidence="9" type="primary">rbsK</name>
    <name evidence="11" type="ORF">GR212_23755</name>
</gene>
<keyword evidence="2 9" id="KW-0479">Metal-binding</keyword>
<comment type="function">
    <text evidence="9">Catalyzes the phosphorylation of ribose at O-5 in a reaction requiring ATP and magnesium. The resulting D-ribose-5-phosphate can then be used either for sythesis of nucleotides, histidine, and tryptophan, or as a component of the pentose phosphate pathway.</text>
</comment>
<dbReference type="Proteomes" id="UP000483035">
    <property type="component" value="Unassembled WGS sequence"/>
</dbReference>
<feature type="binding site" evidence="9">
    <location>
        <position position="260"/>
    </location>
    <ligand>
        <name>K(+)</name>
        <dbReference type="ChEBI" id="CHEBI:29103"/>
    </ligand>
</feature>
<evidence type="ECO:0000256" key="9">
    <source>
        <dbReference type="HAMAP-Rule" id="MF_01987"/>
    </source>
</evidence>
<keyword evidence="4 9" id="KW-0418">Kinase</keyword>
<dbReference type="PRINTS" id="PR00990">
    <property type="entry name" value="RIBOKINASE"/>
</dbReference>
<dbReference type="InterPro" id="IPR002139">
    <property type="entry name" value="Ribo/fructo_kinase"/>
</dbReference>
<feature type="binding site" evidence="9">
    <location>
        <position position="262"/>
    </location>
    <ligand>
        <name>K(+)</name>
        <dbReference type="ChEBI" id="CHEBI:29103"/>
    </ligand>
</feature>
<dbReference type="InterPro" id="IPR029056">
    <property type="entry name" value="Ribokinase-like"/>
</dbReference>
<dbReference type="UniPathway" id="UPA00916">
    <property type="reaction ID" value="UER00889"/>
</dbReference>
<comment type="similarity">
    <text evidence="9">Belongs to the carbohydrate kinase PfkB family. Ribokinase subfamily.</text>
</comment>
<dbReference type="RefSeq" id="WP_163990121.1">
    <property type="nucleotide sequence ID" value="NZ_WUEY01000012.1"/>
</dbReference>
<evidence type="ECO:0000256" key="8">
    <source>
        <dbReference type="ARBA" id="ARBA00023277"/>
    </source>
</evidence>
<dbReference type="GO" id="GO:0004747">
    <property type="term" value="F:ribokinase activity"/>
    <property type="evidence" value="ECO:0007669"/>
    <property type="project" value="UniProtKB-UniRule"/>
</dbReference>
<dbReference type="InterPro" id="IPR011877">
    <property type="entry name" value="Ribokinase"/>
</dbReference>
<evidence type="ECO:0000256" key="5">
    <source>
        <dbReference type="ARBA" id="ARBA00022840"/>
    </source>
</evidence>
<evidence type="ECO:0000259" key="10">
    <source>
        <dbReference type="Pfam" id="PF00294"/>
    </source>
</evidence>
<dbReference type="EC" id="2.7.1.15" evidence="9"/>
<protein>
    <recommendedName>
        <fullName evidence="9">Ribokinase</fullName>
        <shortName evidence="9">RK</shortName>
        <ecNumber evidence="9">2.7.1.15</ecNumber>
    </recommendedName>
</protein>
<dbReference type="Pfam" id="PF00294">
    <property type="entry name" value="PfkB"/>
    <property type="match status" value="1"/>
</dbReference>
<keyword evidence="7 9" id="KW-0630">Potassium</keyword>
<dbReference type="GO" id="GO:0005829">
    <property type="term" value="C:cytosol"/>
    <property type="evidence" value="ECO:0007669"/>
    <property type="project" value="TreeGrafter"/>
</dbReference>
<feature type="binding site" evidence="9">
    <location>
        <position position="296"/>
    </location>
    <ligand>
        <name>K(+)</name>
        <dbReference type="ChEBI" id="CHEBI:29103"/>
    </ligand>
</feature>
<evidence type="ECO:0000313" key="11">
    <source>
        <dbReference type="EMBL" id="NEI72579.1"/>
    </source>
</evidence>
<proteinExistence type="inferred from homology"/>
<comment type="cofactor">
    <cofactor evidence="9">
        <name>Mg(2+)</name>
        <dbReference type="ChEBI" id="CHEBI:18420"/>
    </cofactor>
    <text evidence="9">Requires a divalent cation, most likely magnesium in vivo, as an electrophilic catalyst to aid phosphoryl group transfer. It is the chelate of the metal and the nucleotide that is the actual substrate.</text>
</comment>
<sequence>MRASIPHRRLLVFGSINADLVTSPDRLPSPGETVLSPSYQMVNGGKGANQAVAAARSRISVSNPVLMVGAVGRDAFADQAVGDLQSNGVDVRYVARTASPTGCAFIAVDPSGENMITVALGANLDAQATQLTMELVTSGTILLMQNEIPMSEAIKAARQAREAGAMTILNLAPAPEGEAAAAIRDLLGSIDILVVNEHEFAVVCQVLCIPDCDGPKARVAALSKDIGADVVVTMGASGTLLGPSSGPVVHKPALAVAPVDTTGAGDTLTGVLAASLLDGLPLEDALTRANRAETLSCMAMGARDGMPSAAALDASLMATAAA</sequence>
<keyword evidence="9" id="KW-0963">Cytoplasm</keyword>
<dbReference type="PANTHER" id="PTHR10584">
    <property type="entry name" value="SUGAR KINASE"/>
    <property type="match status" value="1"/>
</dbReference>
<feature type="active site" description="Proton acceptor" evidence="9">
    <location>
        <position position="266"/>
    </location>
</feature>
<feature type="binding site" evidence="9">
    <location>
        <position position="266"/>
    </location>
    <ligand>
        <name>substrate</name>
    </ligand>
</feature>
<evidence type="ECO:0000256" key="1">
    <source>
        <dbReference type="ARBA" id="ARBA00022679"/>
    </source>
</evidence>
<dbReference type="InterPro" id="IPR011611">
    <property type="entry name" value="PfkB_dom"/>
</dbReference>
<feature type="binding site" evidence="9">
    <location>
        <position position="196"/>
    </location>
    <ligand>
        <name>ATP</name>
        <dbReference type="ChEBI" id="CHEBI:30616"/>
    </ligand>
</feature>
<feature type="binding site" evidence="9">
    <location>
        <begin position="233"/>
        <end position="238"/>
    </location>
    <ligand>
        <name>ATP</name>
        <dbReference type="ChEBI" id="CHEBI:30616"/>
    </ligand>
</feature>
<evidence type="ECO:0000256" key="4">
    <source>
        <dbReference type="ARBA" id="ARBA00022777"/>
    </source>
</evidence>
<evidence type="ECO:0000256" key="3">
    <source>
        <dbReference type="ARBA" id="ARBA00022741"/>
    </source>
</evidence>
<keyword evidence="5 9" id="KW-0067">ATP-binding</keyword>
<feature type="binding site" evidence="9">
    <location>
        <begin position="265"/>
        <end position="266"/>
    </location>
    <ligand>
        <name>ATP</name>
        <dbReference type="ChEBI" id="CHEBI:30616"/>
    </ligand>
</feature>
<dbReference type="GO" id="GO:0019303">
    <property type="term" value="P:D-ribose catabolic process"/>
    <property type="evidence" value="ECO:0007669"/>
    <property type="project" value="UniProtKB-UniRule"/>
</dbReference>
<feature type="binding site" evidence="9">
    <location>
        <position position="301"/>
    </location>
    <ligand>
        <name>K(+)</name>
        <dbReference type="ChEBI" id="CHEBI:29103"/>
    </ligand>
</feature>
<dbReference type="PANTHER" id="PTHR10584:SF166">
    <property type="entry name" value="RIBOKINASE"/>
    <property type="match status" value="1"/>
</dbReference>
<evidence type="ECO:0000256" key="2">
    <source>
        <dbReference type="ARBA" id="ARBA00022723"/>
    </source>
</evidence>
<dbReference type="AlphaFoldDB" id="A0A6L9UB39"/>
<feature type="binding site" evidence="9">
    <location>
        <position position="290"/>
    </location>
    <ligand>
        <name>ATP</name>
        <dbReference type="ChEBI" id="CHEBI:30616"/>
    </ligand>
</feature>
<dbReference type="GO" id="GO:0046872">
    <property type="term" value="F:metal ion binding"/>
    <property type="evidence" value="ECO:0007669"/>
    <property type="project" value="UniProtKB-KW"/>
</dbReference>
<feature type="binding site" evidence="9">
    <location>
        <position position="299"/>
    </location>
    <ligand>
        <name>K(+)</name>
        <dbReference type="ChEBI" id="CHEBI:29103"/>
    </ligand>
</feature>
<dbReference type="SUPFAM" id="SSF53613">
    <property type="entry name" value="Ribokinase-like"/>
    <property type="match status" value="1"/>
</dbReference>
<keyword evidence="1 9" id="KW-0808">Transferase</keyword>